<dbReference type="RefSeq" id="WP_010898113.1">
    <property type="nucleotide sequence ID" value="NC_002570.2"/>
</dbReference>
<evidence type="ECO:0000313" key="1">
    <source>
        <dbReference type="EMBL" id="BAB05673.1"/>
    </source>
</evidence>
<proteinExistence type="predicted"/>
<sequence>MNLSFDQMKETMTEVIYSLIQHEYGQVFEEEKPHHEQTQDGQD</sequence>
<dbReference type="Proteomes" id="UP000001258">
    <property type="component" value="Chromosome"/>
</dbReference>
<gene>
    <name evidence="1" type="ordered locus">BH1954</name>
</gene>
<organism evidence="1 2">
    <name type="scientific">Halalkalibacterium halodurans (strain ATCC BAA-125 / DSM 18197 / FERM 7344 / JCM 9153 / C-125)</name>
    <name type="common">Bacillus halodurans</name>
    <dbReference type="NCBI Taxonomy" id="272558"/>
    <lineage>
        <taxon>Bacteria</taxon>
        <taxon>Bacillati</taxon>
        <taxon>Bacillota</taxon>
        <taxon>Bacilli</taxon>
        <taxon>Bacillales</taxon>
        <taxon>Bacillaceae</taxon>
        <taxon>Halalkalibacterium (ex Joshi et al. 2022)</taxon>
    </lineage>
</organism>
<accession>Q9KBH3</accession>
<dbReference type="GeneID" id="87599746"/>
<keyword evidence="2" id="KW-1185">Reference proteome</keyword>
<dbReference type="EMBL" id="BA000004">
    <property type="protein sequence ID" value="BAB05673.1"/>
    <property type="molecule type" value="Genomic_DNA"/>
</dbReference>
<dbReference type="KEGG" id="bha:BH1954"/>
<evidence type="ECO:0000313" key="2">
    <source>
        <dbReference type="Proteomes" id="UP000001258"/>
    </source>
</evidence>
<dbReference type="PIR" id="B83894">
    <property type="entry name" value="B83894"/>
</dbReference>
<dbReference type="STRING" id="272558.gene:10727852"/>
<name>Q9KBH3_HALH5</name>
<protein>
    <submittedName>
        <fullName evidence="1">BH1954 protein</fullName>
    </submittedName>
</protein>
<dbReference type="AlphaFoldDB" id="Q9KBH3"/>
<dbReference type="HOGENOM" id="CLU_3229624_0_0_9"/>
<reference evidence="1 2" key="1">
    <citation type="journal article" date="2000" name="Nucleic Acids Res.">
        <title>Complete genome sequence of the alkaliphilic bacterium Bacillus halodurans and genomic sequence comparison with Bacillus subtilis.</title>
        <authorList>
            <person name="Takami H."/>
            <person name="Nakasone K."/>
            <person name="Takaki Y."/>
            <person name="Maeno G."/>
            <person name="Sasaki R."/>
            <person name="Masui N."/>
            <person name="Fuji F."/>
            <person name="Hirama C."/>
            <person name="Nakamura Y."/>
            <person name="Ogasawara N."/>
            <person name="Kuhara S."/>
            <person name="Horikoshi K."/>
        </authorList>
    </citation>
    <scope>NUCLEOTIDE SEQUENCE [LARGE SCALE GENOMIC DNA]</scope>
    <source>
        <strain evidence="2">ATCC BAA-125 / DSM 18197 / FERM 7344 / JCM 9153 / C-125</strain>
    </source>
</reference>